<dbReference type="Proteomes" id="UP000596742">
    <property type="component" value="Unassembled WGS sequence"/>
</dbReference>
<dbReference type="AlphaFoldDB" id="A0A8B6FQV5"/>
<dbReference type="OrthoDB" id="2154985at2759"/>
<evidence type="ECO:0000256" key="1">
    <source>
        <dbReference type="SAM" id="MobiDB-lite"/>
    </source>
</evidence>
<dbReference type="PANTHER" id="PTHR31859:SF1">
    <property type="entry name" value="TETRATRICOPEPTIDE REPEAT PROTEIN 39C"/>
    <property type="match status" value="1"/>
</dbReference>
<dbReference type="GO" id="GO:0060271">
    <property type="term" value="P:cilium assembly"/>
    <property type="evidence" value="ECO:0007669"/>
    <property type="project" value="TreeGrafter"/>
</dbReference>
<dbReference type="InterPro" id="IPR011990">
    <property type="entry name" value="TPR-like_helical_dom_sf"/>
</dbReference>
<dbReference type="SMART" id="SM00028">
    <property type="entry name" value="TPR"/>
    <property type="match status" value="3"/>
</dbReference>
<dbReference type="PANTHER" id="PTHR31859">
    <property type="entry name" value="TETRATRICOPEPTIDE REPEAT PROTEIN 39 FAMILY MEMBER"/>
    <property type="match status" value="1"/>
</dbReference>
<dbReference type="Gene3D" id="1.25.40.10">
    <property type="entry name" value="Tetratricopeptide repeat domain"/>
    <property type="match status" value="1"/>
</dbReference>
<dbReference type="SUPFAM" id="SSF48452">
    <property type="entry name" value="TPR-like"/>
    <property type="match status" value="1"/>
</dbReference>
<dbReference type="Pfam" id="PF10300">
    <property type="entry name" value="Iml2-TPR_39"/>
    <property type="match status" value="1"/>
</dbReference>
<comment type="caution">
    <text evidence="2">The sequence shown here is derived from an EMBL/GenBank/DDBJ whole genome shotgun (WGS) entry which is preliminary data.</text>
</comment>
<feature type="region of interest" description="Disordered" evidence="1">
    <location>
        <begin position="1"/>
        <end position="22"/>
    </location>
</feature>
<reference evidence="2" key="1">
    <citation type="submission" date="2018-11" db="EMBL/GenBank/DDBJ databases">
        <authorList>
            <person name="Alioto T."/>
            <person name="Alioto T."/>
        </authorList>
    </citation>
    <scope>NUCLEOTIDE SEQUENCE</scope>
</reference>
<sequence>MAGRSEMSDMTDMGSSESESVLGQDDSELALSGIRMLLNNGFEEAQALFDKYKNDSSLMHAGHSFVYFMTALISFEDEKMAEALKKLEETEKLCDTDSGIFKSLKKKLKSKKKKEGETTISIEDKIQRQVIVADSILYQGILIFTNQDISSYIKGGWYLRKAYKIYEKLHKDVNQLIAASKLKQSKSQNSLTSAGSAVSSDGPIDSNDNELTHDVLSRLLGAVNFGYGTFQLCISMVPPKILKLIEFLGFEGDREAGLAALDFTNHSKDMKAPLATLGLLWYHTVLRPFFALDGANDYDAGTHDAEVIIAEKESEFENSALFLFFRGRIQRLRKKTDESLELYRRALEAAKGQKELELMNLYEIGWCNIMKLNWRESLGAFTRLKDETKWSKCYYTYLMGVSLGAMGDVKGAKDTLKDVPGLLKKKNNQIEAFVSRRAEKMKKNPPTQEICRLLSLELIFLWHALPTCTEDELKPFLDVCDMQTDKNVFHLKCLLEGAIYKELGQDEYALQCLDESLARHQGMKDDNHVPAFTLYEIASIKMKSPETKGKAKDLLQKIKDNYKDYDFENRLTVRVNNALRQLKASG</sequence>
<evidence type="ECO:0000313" key="2">
    <source>
        <dbReference type="EMBL" id="VDI52263.1"/>
    </source>
</evidence>
<name>A0A8B6FQV5_MYTGA</name>
<organism evidence="2 3">
    <name type="scientific">Mytilus galloprovincialis</name>
    <name type="common">Mediterranean mussel</name>
    <dbReference type="NCBI Taxonomy" id="29158"/>
    <lineage>
        <taxon>Eukaryota</taxon>
        <taxon>Metazoa</taxon>
        <taxon>Spiralia</taxon>
        <taxon>Lophotrochozoa</taxon>
        <taxon>Mollusca</taxon>
        <taxon>Bivalvia</taxon>
        <taxon>Autobranchia</taxon>
        <taxon>Pteriomorphia</taxon>
        <taxon>Mytilida</taxon>
        <taxon>Mytiloidea</taxon>
        <taxon>Mytilidae</taxon>
        <taxon>Mytilinae</taxon>
        <taxon>Mytilus</taxon>
    </lineage>
</organism>
<evidence type="ECO:0008006" key="4">
    <source>
        <dbReference type="Google" id="ProtNLM"/>
    </source>
</evidence>
<evidence type="ECO:0000313" key="3">
    <source>
        <dbReference type="Proteomes" id="UP000596742"/>
    </source>
</evidence>
<protein>
    <recommendedName>
        <fullName evidence="4">Tetratricopeptide repeat protein 39C</fullName>
    </recommendedName>
</protein>
<proteinExistence type="predicted"/>
<accession>A0A8B6FQV5</accession>
<keyword evidence="3" id="KW-1185">Reference proteome</keyword>
<dbReference type="EMBL" id="UYJE01007161">
    <property type="protein sequence ID" value="VDI52263.1"/>
    <property type="molecule type" value="Genomic_DNA"/>
</dbReference>
<dbReference type="InterPro" id="IPR019412">
    <property type="entry name" value="IML2/TPR_39"/>
</dbReference>
<gene>
    <name evidence="2" type="ORF">MGAL_10B055430</name>
</gene>
<dbReference type="InterPro" id="IPR019734">
    <property type="entry name" value="TPR_rpt"/>
</dbReference>